<dbReference type="PROSITE" id="PS51704">
    <property type="entry name" value="GP_PDE"/>
    <property type="match status" value="1"/>
</dbReference>
<dbReference type="PANTHER" id="PTHR46211:SF1">
    <property type="entry name" value="GLYCEROPHOSPHODIESTER PHOSPHODIESTERASE, CYTOPLASMIC"/>
    <property type="match status" value="1"/>
</dbReference>
<dbReference type="Proteomes" id="UP001161405">
    <property type="component" value="Unassembled WGS sequence"/>
</dbReference>
<dbReference type="EMBL" id="BSNI01000002">
    <property type="protein sequence ID" value="GLQ18630.1"/>
    <property type="molecule type" value="Genomic_DNA"/>
</dbReference>
<sequence length="246" mass="27208">MSILSAAFSRPIAHRGLHDRDAGIIENSQSAFAAAIDSNYAIECDIQLTGDDIPVVFHDYSLDRLTAQKGKLRDISADQLARISLTGCNTAPQIFSQFLSQIDGQVPLIVELKSQNERNLALAESVLQAAKDYSGALVFKSFDPRLLGALRDLNCKWPLGIVLEKEKPPEATWAQGFVLRHLLHYPSTKFDFLSCNVDDLTLPMVLFFRALGFSVMTWTVKDEADLLAAHTHADQIVFEGSITTMI</sequence>
<keyword evidence="3" id="KW-1185">Reference proteome</keyword>
<evidence type="ECO:0000259" key="1">
    <source>
        <dbReference type="PROSITE" id="PS51704"/>
    </source>
</evidence>
<feature type="domain" description="GP-PDE" evidence="1">
    <location>
        <begin position="9"/>
        <end position="246"/>
    </location>
</feature>
<evidence type="ECO:0000313" key="3">
    <source>
        <dbReference type="Proteomes" id="UP001161405"/>
    </source>
</evidence>
<dbReference type="RefSeq" id="WP_284365663.1">
    <property type="nucleotide sequence ID" value="NZ_BSNI01000002.1"/>
</dbReference>
<dbReference type="PANTHER" id="PTHR46211">
    <property type="entry name" value="GLYCEROPHOSPHORYL DIESTER PHOSPHODIESTERASE"/>
    <property type="match status" value="1"/>
</dbReference>
<organism evidence="2 3">
    <name type="scientific">Maritalea porphyrae</name>
    <dbReference type="NCBI Taxonomy" id="880732"/>
    <lineage>
        <taxon>Bacteria</taxon>
        <taxon>Pseudomonadati</taxon>
        <taxon>Pseudomonadota</taxon>
        <taxon>Alphaproteobacteria</taxon>
        <taxon>Hyphomicrobiales</taxon>
        <taxon>Devosiaceae</taxon>
        <taxon>Maritalea</taxon>
    </lineage>
</organism>
<dbReference type="InterPro" id="IPR017946">
    <property type="entry name" value="PLC-like_Pdiesterase_TIM-brl"/>
</dbReference>
<evidence type="ECO:0000313" key="2">
    <source>
        <dbReference type="EMBL" id="GLQ18630.1"/>
    </source>
</evidence>
<reference evidence="2" key="2">
    <citation type="submission" date="2023-01" db="EMBL/GenBank/DDBJ databases">
        <title>Draft genome sequence of Maritalea porphyrae strain NBRC 107169.</title>
        <authorList>
            <person name="Sun Q."/>
            <person name="Mori K."/>
        </authorList>
    </citation>
    <scope>NUCLEOTIDE SEQUENCE</scope>
    <source>
        <strain evidence="2">NBRC 107169</strain>
    </source>
</reference>
<comment type="caution">
    <text evidence="2">The sequence shown here is derived from an EMBL/GenBank/DDBJ whole genome shotgun (WGS) entry which is preliminary data.</text>
</comment>
<dbReference type="SUPFAM" id="SSF51695">
    <property type="entry name" value="PLC-like phosphodiesterases"/>
    <property type="match status" value="1"/>
</dbReference>
<dbReference type="Pfam" id="PF03009">
    <property type="entry name" value="GDPD"/>
    <property type="match status" value="1"/>
</dbReference>
<dbReference type="Gene3D" id="3.20.20.190">
    <property type="entry name" value="Phosphatidylinositol (PI) phosphodiesterase"/>
    <property type="match status" value="1"/>
</dbReference>
<reference evidence="2" key="1">
    <citation type="journal article" date="2014" name="Int. J. Syst. Evol. Microbiol.">
        <title>Complete genome of a new Firmicutes species belonging to the dominant human colonic microbiota ('Ruminococcus bicirculans') reveals two chromosomes and a selective capacity to utilize plant glucans.</title>
        <authorList>
            <consortium name="NISC Comparative Sequencing Program"/>
            <person name="Wegmann U."/>
            <person name="Louis P."/>
            <person name="Goesmann A."/>
            <person name="Henrissat B."/>
            <person name="Duncan S.H."/>
            <person name="Flint H.J."/>
        </authorList>
    </citation>
    <scope>NUCLEOTIDE SEQUENCE</scope>
    <source>
        <strain evidence="2">NBRC 107169</strain>
    </source>
</reference>
<name>A0ABQ5UTL4_9HYPH</name>
<protein>
    <submittedName>
        <fullName evidence="2">Glycerophosphoryl diester phosphodiesterase</fullName>
    </submittedName>
</protein>
<gene>
    <name evidence="2" type="ORF">GCM10007879_28790</name>
</gene>
<proteinExistence type="predicted"/>
<accession>A0ABQ5UTL4</accession>
<dbReference type="InterPro" id="IPR030395">
    <property type="entry name" value="GP_PDE_dom"/>
</dbReference>